<gene>
    <name evidence="2" type="ORF">SLEP1_g10698</name>
</gene>
<dbReference type="Proteomes" id="UP001054252">
    <property type="component" value="Unassembled WGS sequence"/>
</dbReference>
<proteinExistence type="predicted"/>
<feature type="region of interest" description="Disordered" evidence="1">
    <location>
        <begin position="27"/>
        <end position="65"/>
    </location>
</feature>
<dbReference type="EMBL" id="BPVZ01000011">
    <property type="protein sequence ID" value="GKU97562.1"/>
    <property type="molecule type" value="Genomic_DNA"/>
</dbReference>
<accession>A0AAV5IIC1</accession>
<evidence type="ECO:0000256" key="1">
    <source>
        <dbReference type="SAM" id="MobiDB-lite"/>
    </source>
</evidence>
<dbReference type="AlphaFoldDB" id="A0AAV5IIC1"/>
<evidence type="ECO:0000313" key="3">
    <source>
        <dbReference type="Proteomes" id="UP001054252"/>
    </source>
</evidence>
<comment type="caution">
    <text evidence="2">The sequence shown here is derived from an EMBL/GenBank/DDBJ whole genome shotgun (WGS) entry which is preliminary data.</text>
</comment>
<name>A0AAV5IIC1_9ROSI</name>
<protein>
    <submittedName>
        <fullName evidence="2">Uncharacterized protein</fullName>
    </submittedName>
</protein>
<evidence type="ECO:0000313" key="2">
    <source>
        <dbReference type="EMBL" id="GKU97562.1"/>
    </source>
</evidence>
<feature type="compositionally biased region" description="Acidic residues" evidence="1">
    <location>
        <begin position="35"/>
        <end position="49"/>
    </location>
</feature>
<sequence>MGMKTMVKQRLSDVVIRDIDEGNNVRDIVSRNYNEESDDGTDDEEEDDGSSGYHDNDDGNTNTSMELEFAIDQVVSSNVALSCHTTLTIVGGKKGKVSTLLAQRL</sequence>
<keyword evidence="3" id="KW-1185">Reference proteome</keyword>
<organism evidence="2 3">
    <name type="scientific">Rubroshorea leprosula</name>
    <dbReference type="NCBI Taxonomy" id="152421"/>
    <lineage>
        <taxon>Eukaryota</taxon>
        <taxon>Viridiplantae</taxon>
        <taxon>Streptophyta</taxon>
        <taxon>Embryophyta</taxon>
        <taxon>Tracheophyta</taxon>
        <taxon>Spermatophyta</taxon>
        <taxon>Magnoliopsida</taxon>
        <taxon>eudicotyledons</taxon>
        <taxon>Gunneridae</taxon>
        <taxon>Pentapetalae</taxon>
        <taxon>rosids</taxon>
        <taxon>malvids</taxon>
        <taxon>Malvales</taxon>
        <taxon>Dipterocarpaceae</taxon>
        <taxon>Rubroshorea</taxon>
    </lineage>
</organism>
<reference evidence="2 3" key="1">
    <citation type="journal article" date="2021" name="Commun. Biol.">
        <title>The genome of Shorea leprosula (Dipterocarpaceae) highlights the ecological relevance of drought in aseasonal tropical rainforests.</title>
        <authorList>
            <person name="Ng K.K.S."/>
            <person name="Kobayashi M.J."/>
            <person name="Fawcett J.A."/>
            <person name="Hatakeyama M."/>
            <person name="Paape T."/>
            <person name="Ng C.H."/>
            <person name="Ang C.C."/>
            <person name="Tnah L.H."/>
            <person name="Lee C.T."/>
            <person name="Nishiyama T."/>
            <person name="Sese J."/>
            <person name="O'Brien M.J."/>
            <person name="Copetti D."/>
            <person name="Mohd Noor M.I."/>
            <person name="Ong R.C."/>
            <person name="Putra M."/>
            <person name="Sireger I.Z."/>
            <person name="Indrioko S."/>
            <person name="Kosugi Y."/>
            <person name="Izuno A."/>
            <person name="Isagi Y."/>
            <person name="Lee S.L."/>
            <person name="Shimizu K.K."/>
        </authorList>
    </citation>
    <scope>NUCLEOTIDE SEQUENCE [LARGE SCALE GENOMIC DNA]</scope>
    <source>
        <strain evidence="2">214</strain>
    </source>
</reference>